<protein>
    <submittedName>
        <fullName evidence="1">Uncharacterized protein</fullName>
    </submittedName>
</protein>
<comment type="caution">
    <text evidence="1">The sequence shown here is derived from an EMBL/GenBank/DDBJ whole genome shotgun (WGS) entry which is preliminary data.</text>
</comment>
<sequence>MANQIPLVAFTLLTSILCVISTSLSNEPAPKSSKIVYSNIGEREQQAQDAMFTTDAELKYAKEFIDFIPKLKTIAKIKGDQVDQCVGGLTNALNTILNEIEKMENSWPSVSWGTKPLHDGLHVVLTYKAICDHALEGVDGTIKLMVKRKIEDVTMLTHDVIHRVKKLH</sequence>
<gene>
    <name evidence="1" type="ORF">MILVUS5_LOCUS12902</name>
</gene>
<accession>A0ACB0JIA7</accession>
<organism evidence="1 2">
    <name type="scientific">Trifolium pratense</name>
    <name type="common">Red clover</name>
    <dbReference type="NCBI Taxonomy" id="57577"/>
    <lineage>
        <taxon>Eukaryota</taxon>
        <taxon>Viridiplantae</taxon>
        <taxon>Streptophyta</taxon>
        <taxon>Embryophyta</taxon>
        <taxon>Tracheophyta</taxon>
        <taxon>Spermatophyta</taxon>
        <taxon>Magnoliopsida</taxon>
        <taxon>eudicotyledons</taxon>
        <taxon>Gunneridae</taxon>
        <taxon>Pentapetalae</taxon>
        <taxon>rosids</taxon>
        <taxon>fabids</taxon>
        <taxon>Fabales</taxon>
        <taxon>Fabaceae</taxon>
        <taxon>Papilionoideae</taxon>
        <taxon>50 kb inversion clade</taxon>
        <taxon>NPAAA clade</taxon>
        <taxon>Hologalegina</taxon>
        <taxon>IRL clade</taxon>
        <taxon>Trifolieae</taxon>
        <taxon>Trifolium</taxon>
    </lineage>
</organism>
<evidence type="ECO:0000313" key="1">
    <source>
        <dbReference type="EMBL" id="CAJ2643723.1"/>
    </source>
</evidence>
<evidence type="ECO:0000313" key="2">
    <source>
        <dbReference type="Proteomes" id="UP001177021"/>
    </source>
</evidence>
<proteinExistence type="predicted"/>
<name>A0ACB0JIA7_TRIPR</name>
<dbReference type="Proteomes" id="UP001177021">
    <property type="component" value="Unassembled WGS sequence"/>
</dbReference>
<reference evidence="1" key="1">
    <citation type="submission" date="2023-10" db="EMBL/GenBank/DDBJ databases">
        <authorList>
            <person name="Rodriguez Cubillos JULIANA M."/>
            <person name="De Vega J."/>
        </authorList>
    </citation>
    <scope>NUCLEOTIDE SEQUENCE</scope>
</reference>
<keyword evidence="2" id="KW-1185">Reference proteome</keyword>
<dbReference type="EMBL" id="CASHSV030000034">
    <property type="protein sequence ID" value="CAJ2643723.1"/>
    <property type="molecule type" value="Genomic_DNA"/>
</dbReference>